<comment type="caution">
    <text evidence="5">The sequence shown here is derived from an EMBL/GenBank/DDBJ whole genome shotgun (WGS) entry which is preliminary data.</text>
</comment>
<evidence type="ECO:0000256" key="2">
    <source>
        <dbReference type="SAM" id="Phobius"/>
    </source>
</evidence>
<evidence type="ECO:0000256" key="3">
    <source>
        <dbReference type="SAM" id="SignalP"/>
    </source>
</evidence>
<feature type="domain" description="TPM" evidence="4">
    <location>
        <begin position="36"/>
        <end position="162"/>
    </location>
</feature>
<feature type="signal peptide" evidence="3">
    <location>
        <begin position="1"/>
        <end position="22"/>
    </location>
</feature>
<dbReference type="InterPro" id="IPR007621">
    <property type="entry name" value="TPM_dom"/>
</dbReference>
<protein>
    <recommendedName>
        <fullName evidence="4">TPM domain-containing protein</fullName>
    </recommendedName>
</protein>
<dbReference type="RefSeq" id="WP_102664232.1">
    <property type="nucleotide sequence ID" value="NZ_JAVDSJ010000002.1"/>
</dbReference>
<dbReference type="EMBL" id="JAVDSJ010000002">
    <property type="protein sequence ID" value="MDR6583645.1"/>
    <property type="molecule type" value="Genomic_DNA"/>
</dbReference>
<organism evidence="5 6">
    <name type="scientific">Herbaspirillum frisingense</name>
    <dbReference type="NCBI Taxonomy" id="92645"/>
    <lineage>
        <taxon>Bacteria</taxon>
        <taxon>Pseudomonadati</taxon>
        <taxon>Pseudomonadota</taxon>
        <taxon>Betaproteobacteria</taxon>
        <taxon>Burkholderiales</taxon>
        <taxon>Oxalobacteraceae</taxon>
        <taxon>Herbaspirillum</taxon>
    </lineage>
</organism>
<keyword evidence="3" id="KW-0732">Signal</keyword>
<evidence type="ECO:0000259" key="4">
    <source>
        <dbReference type="Pfam" id="PF04536"/>
    </source>
</evidence>
<accession>A0ABU1PD45</accession>
<reference evidence="5 6" key="1">
    <citation type="submission" date="2023-07" db="EMBL/GenBank/DDBJ databases">
        <title>Sorghum-associated microbial communities from plants grown in Nebraska, USA.</title>
        <authorList>
            <person name="Schachtman D."/>
        </authorList>
    </citation>
    <scope>NUCLEOTIDE SEQUENCE [LARGE SCALE GENOMIC DNA]</scope>
    <source>
        <strain evidence="5 6">596</strain>
    </source>
</reference>
<name>A0ABU1PD45_9BURK</name>
<keyword evidence="2" id="KW-1133">Transmembrane helix</keyword>
<keyword evidence="2" id="KW-0472">Membrane</keyword>
<evidence type="ECO:0000313" key="6">
    <source>
        <dbReference type="Proteomes" id="UP001260715"/>
    </source>
</evidence>
<dbReference type="Pfam" id="PF04536">
    <property type="entry name" value="TPM_phosphatase"/>
    <property type="match status" value="1"/>
</dbReference>
<proteinExistence type="predicted"/>
<sequence>MRKLLITCWLLILLPLAGLARADDGLVAVPPLSSHVIDQIHLLQPQQQQALEGVLAEIEQRTGSQIAVLLMSSTAPEAIEQYSIRVADAWQLGRKGVDDGVLLIVARDNPKSLRRLRIEAGRGVQGSLTDAQSKRILEDVIAPHFRQNDFYGGLAAGVTAITTLLEQEKLPAAQRHTGPAQTDDGGGWLTLMVIVLFLVVFFAMLLKSRRGARNTLDNNDWGRGRGRATTAGVIIGSILDEAARQAASGRGWPRSGGGGGGGGGGFGGSSGGGGFSGGGGSFDGGGASGDW</sequence>
<dbReference type="PANTHER" id="PTHR30373">
    <property type="entry name" value="UPF0603 PROTEIN YGCG"/>
    <property type="match status" value="1"/>
</dbReference>
<gene>
    <name evidence="5" type="ORF">J2W50_001843</name>
</gene>
<feature type="region of interest" description="Disordered" evidence="1">
    <location>
        <begin position="246"/>
        <end position="291"/>
    </location>
</feature>
<dbReference type="Gene3D" id="3.10.310.50">
    <property type="match status" value="1"/>
</dbReference>
<evidence type="ECO:0000256" key="1">
    <source>
        <dbReference type="SAM" id="MobiDB-lite"/>
    </source>
</evidence>
<dbReference type="PANTHER" id="PTHR30373:SF2">
    <property type="entry name" value="UPF0603 PROTEIN YGCG"/>
    <property type="match status" value="1"/>
</dbReference>
<evidence type="ECO:0000313" key="5">
    <source>
        <dbReference type="EMBL" id="MDR6583645.1"/>
    </source>
</evidence>
<feature type="transmembrane region" description="Helical" evidence="2">
    <location>
        <begin position="185"/>
        <end position="206"/>
    </location>
</feature>
<dbReference type="Proteomes" id="UP001260715">
    <property type="component" value="Unassembled WGS sequence"/>
</dbReference>
<feature type="chain" id="PRO_5045960421" description="TPM domain-containing protein" evidence="3">
    <location>
        <begin position="23"/>
        <end position="291"/>
    </location>
</feature>
<keyword evidence="2" id="KW-0812">Transmembrane</keyword>
<feature type="compositionally biased region" description="Gly residues" evidence="1">
    <location>
        <begin position="254"/>
        <end position="291"/>
    </location>
</feature>
<keyword evidence="6" id="KW-1185">Reference proteome</keyword>